<evidence type="ECO:0000313" key="3">
    <source>
        <dbReference type="Proteomes" id="UP000193317"/>
    </source>
</evidence>
<gene>
    <name evidence="2" type="ORF">AWC27_12970</name>
</gene>
<dbReference type="AlphaFoldDB" id="A0A1X2DNP0"/>
<comment type="caution">
    <text evidence="2">The sequence shown here is derived from an EMBL/GenBank/DDBJ whole genome shotgun (WGS) entry which is preliminary data.</text>
</comment>
<dbReference type="RefSeq" id="WP_085673453.1">
    <property type="nucleotide sequence ID" value="NZ_LQPW01000167.1"/>
</dbReference>
<sequence>MRRNVSPSHTEFPEVDRSGGDPAAALRQQVEAWTANPALGELVEMFGGSLPQGLSLPAQLAFLDEFSTVWDYRGQARAHNAGRVHSQDAAGAVRWLIPRLRLPDWQLDKITALAGELGLTGESTPVATEFDHILVIGGGRYTNLLRAGYAREMATGRRVGHVVLAAASRGLLDSEQDAVAACAPGARTEFDLLVAAAADVFGLDTRQARDQARERADRPQRDRTVWKFAPDTNDLGVPITLLETPSPDPENRRANSGDTYTFAARTVGMHRSTCLLVTGQPVVPYLHFEALRTLSLPFGIRLESAGFGVDRYNRLSDLDQQHPAKLLQEVRSTIRSGRALIEQLATPEVEPTYDG</sequence>
<dbReference type="Proteomes" id="UP000193317">
    <property type="component" value="Unassembled WGS sequence"/>
</dbReference>
<name>A0A1X2DNP0_MYCSZ</name>
<accession>A0A1X2DNP0</accession>
<dbReference type="EMBL" id="LQPW01000167">
    <property type="protein sequence ID" value="ORW89781.1"/>
    <property type="molecule type" value="Genomic_DNA"/>
</dbReference>
<keyword evidence="3" id="KW-1185">Reference proteome</keyword>
<feature type="region of interest" description="Disordered" evidence="1">
    <location>
        <begin position="1"/>
        <end position="21"/>
    </location>
</feature>
<evidence type="ECO:0000313" key="2">
    <source>
        <dbReference type="EMBL" id="ORW89781.1"/>
    </source>
</evidence>
<reference evidence="2 3" key="1">
    <citation type="submission" date="2016-01" db="EMBL/GenBank/DDBJ databases">
        <title>The new phylogeny of the genus Mycobacterium.</title>
        <authorList>
            <person name="Tarcisio F."/>
            <person name="Conor M."/>
            <person name="Antonella G."/>
            <person name="Elisabetta G."/>
            <person name="Giulia F.S."/>
            <person name="Sara T."/>
            <person name="Anna F."/>
            <person name="Clotilde B."/>
            <person name="Roberto B."/>
            <person name="Veronica D.S."/>
            <person name="Fabio R."/>
            <person name="Monica P."/>
            <person name="Olivier J."/>
            <person name="Enrico T."/>
            <person name="Nicola S."/>
        </authorList>
    </citation>
    <scope>NUCLEOTIDE SEQUENCE [LARGE SCALE GENOMIC DNA]</scope>
    <source>
        <strain evidence="2 3">DSM 44166</strain>
    </source>
</reference>
<proteinExistence type="predicted"/>
<dbReference type="OrthoDB" id="4683304at2"/>
<organism evidence="2 3">
    <name type="scientific">Mycobacterium szulgai</name>
    <dbReference type="NCBI Taxonomy" id="1787"/>
    <lineage>
        <taxon>Bacteria</taxon>
        <taxon>Bacillati</taxon>
        <taxon>Actinomycetota</taxon>
        <taxon>Actinomycetes</taxon>
        <taxon>Mycobacteriales</taxon>
        <taxon>Mycobacteriaceae</taxon>
        <taxon>Mycobacterium</taxon>
    </lineage>
</organism>
<evidence type="ECO:0000256" key="1">
    <source>
        <dbReference type="SAM" id="MobiDB-lite"/>
    </source>
</evidence>
<protein>
    <submittedName>
        <fullName evidence="2">Uncharacterized protein</fullName>
    </submittedName>
</protein>